<dbReference type="Proteomes" id="UP000247498">
    <property type="component" value="Unassembled WGS sequence"/>
</dbReference>
<feature type="compositionally biased region" description="Gly residues" evidence="1">
    <location>
        <begin position="139"/>
        <end position="154"/>
    </location>
</feature>
<feature type="compositionally biased region" description="Low complexity" evidence="1">
    <location>
        <begin position="95"/>
        <end position="138"/>
    </location>
</feature>
<dbReference type="Gene3D" id="3.40.50.150">
    <property type="entry name" value="Vaccinia Virus protein VP39"/>
    <property type="match status" value="1"/>
</dbReference>
<sequence>MRAAYAAHGVAGFYAEHGKDYRNAHFERLTTAAHAALDAVFAAPADIAGSGGEEDAEAAAAARLECNVLRLGGGGDSRVGGSKAGGDWSGGRRAPQQLLQQPPQPPQLLQQHPQQHPQQQQQKQPDSPAVSGERPQSSSGGGGGEGSSGLGSSGGAAPSSGPQPNANDGCAHTPDAAALRVLDLACGSGEGSLAVWSWLARRAAPGGPSELHLTAADPFTAAAFTQRTGLPRVRAWSFEDVQEGALEGRRYDLAVVSFALHLLETTRLHAFLHALARSCRWLLILSPHKRPHVAESAWRLAADRTEERVHARLYESFLLA</sequence>
<name>A0A2V0NZZ4_9CHLO</name>
<dbReference type="InterPro" id="IPR029063">
    <property type="entry name" value="SAM-dependent_MTases_sf"/>
</dbReference>
<evidence type="ECO:0000313" key="2">
    <source>
        <dbReference type="EMBL" id="GBF92899.1"/>
    </source>
</evidence>
<evidence type="ECO:0000313" key="3">
    <source>
        <dbReference type="Proteomes" id="UP000247498"/>
    </source>
</evidence>
<keyword evidence="3" id="KW-1185">Reference proteome</keyword>
<feature type="compositionally biased region" description="Gly residues" evidence="1">
    <location>
        <begin position="71"/>
        <end position="89"/>
    </location>
</feature>
<evidence type="ECO:0008006" key="4">
    <source>
        <dbReference type="Google" id="ProtNLM"/>
    </source>
</evidence>
<protein>
    <recommendedName>
        <fullName evidence="4">Methyltransferase domain-containing protein</fullName>
    </recommendedName>
</protein>
<reference evidence="2 3" key="1">
    <citation type="journal article" date="2018" name="Sci. Rep.">
        <title>Raphidocelis subcapitata (=Pseudokirchneriella subcapitata) provides an insight into genome evolution and environmental adaptations in the Sphaeropleales.</title>
        <authorList>
            <person name="Suzuki S."/>
            <person name="Yamaguchi H."/>
            <person name="Nakajima N."/>
            <person name="Kawachi M."/>
        </authorList>
    </citation>
    <scope>NUCLEOTIDE SEQUENCE [LARGE SCALE GENOMIC DNA]</scope>
    <source>
        <strain evidence="2 3">NIES-35</strain>
    </source>
</reference>
<comment type="caution">
    <text evidence="2">The sequence shown here is derived from an EMBL/GenBank/DDBJ whole genome shotgun (WGS) entry which is preliminary data.</text>
</comment>
<gene>
    <name evidence="2" type="ORF">Rsub_05735</name>
</gene>
<feature type="region of interest" description="Disordered" evidence="1">
    <location>
        <begin position="71"/>
        <end position="171"/>
    </location>
</feature>
<dbReference type="EMBL" id="BDRX01000036">
    <property type="protein sequence ID" value="GBF92899.1"/>
    <property type="molecule type" value="Genomic_DNA"/>
</dbReference>
<dbReference type="InParanoid" id="A0A2V0NZZ4"/>
<dbReference type="SUPFAM" id="SSF53335">
    <property type="entry name" value="S-adenosyl-L-methionine-dependent methyltransferases"/>
    <property type="match status" value="1"/>
</dbReference>
<dbReference type="OrthoDB" id="545801at2759"/>
<proteinExistence type="predicted"/>
<organism evidence="2 3">
    <name type="scientific">Raphidocelis subcapitata</name>
    <dbReference type="NCBI Taxonomy" id="307507"/>
    <lineage>
        <taxon>Eukaryota</taxon>
        <taxon>Viridiplantae</taxon>
        <taxon>Chlorophyta</taxon>
        <taxon>core chlorophytes</taxon>
        <taxon>Chlorophyceae</taxon>
        <taxon>CS clade</taxon>
        <taxon>Sphaeropleales</taxon>
        <taxon>Selenastraceae</taxon>
        <taxon>Raphidocelis</taxon>
    </lineage>
</organism>
<accession>A0A2V0NZZ4</accession>
<feature type="compositionally biased region" description="Low complexity" evidence="1">
    <location>
        <begin position="155"/>
        <end position="164"/>
    </location>
</feature>
<evidence type="ECO:0000256" key="1">
    <source>
        <dbReference type="SAM" id="MobiDB-lite"/>
    </source>
</evidence>
<dbReference type="AlphaFoldDB" id="A0A2V0NZZ4"/>